<dbReference type="Proteomes" id="UP000198406">
    <property type="component" value="Unassembled WGS sequence"/>
</dbReference>
<dbReference type="InterPro" id="IPR019378">
    <property type="entry name" value="GDP-Fuc_O-FucTrfase"/>
</dbReference>
<dbReference type="PANTHER" id="PTHR31469:SF8">
    <property type="entry name" value="OS07G0641000 PROTEIN"/>
    <property type="match status" value="1"/>
</dbReference>
<sequence length="599" mass="70133">MVVSSRDPLSPTTSNSSSSLTKILMLGIVICFVISAIVNLQHVYQEEEALYALKTDLQNFAVADKAMDKIVDSFVSDYYKYAYDKPDRNNRQNEEPPERRLSHLSCAAYGGPADEFAQEMVYWQNISSDERFVSPFTPPKDQPRKYMTFEPDGGGWNNIRMAMETVLGLAIAMGRTLVLPPEQRMYLLAKNRGQEKTDFSFADFFPMHDLARENDGLHMITTEQFLNEVAMTGQLRDKNTGEISFPPGNRTNWNGQDVKLYKEWLRNVTHTPLWSPTQCMAAFPASGNAEDAHILQDMQRRIHKESLTMRDIILDPPPAVDSSPLDRMRENLADRKELCVYDEEMQGELVVHFMCYHKMRVRMLVHFYAFLYFEDWREDLWMKRFMRDHVRYIDEIQCAAARIVHAMREYDKSRREDFPGHQMIGTGEFDTFHIRRGDFQYKRTRIEASEIYENVRQYIALNATIYIATDERDKTFFSDLKKHYDVKFLDDFVDELKGVNTNFYGMIDQLVASRGRLFFGCWHSTFTGFIHRLRGYHSTNHREPGYEDGLLPTSYYYVPRENIDAMHKYARLHGAYFNREFPTSWRDLDRSIASLSYSK</sequence>
<comment type="caution">
    <text evidence="5">The sequence shown here is derived from an EMBL/GenBank/DDBJ whole genome shotgun (WGS) entry which is preliminary data.</text>
</comment>
<proteinExistence type="predicted"/>
<reference evidence="5 6" key="1">
    <citation type="journal article" date="2015" name="Plant Cell">
        <title>Oil accumulation by the oleaginous diatom Fistulifera solaris as revealed by the genome and transcriptome.</title>
        <authorList>
            <person name="Tanaka T."/>
            <person name="Maeda Y."/>
            <person name="Veluchamy A."/>
            <person name="Tanaka M."/>
            <person name="Abida H."/>
            <person name="Marechal E."/>
            <person name="Bowler C."/>
            <person name="Muto M."/>
            <person name="Sunaga Y."/>
            <person name="Tanaka M."/>
            <person name="Yoshino T."/>
            <person name="Taniguchi T."/>
            <person name="Fukuda Y."/>
            <person name="Nemoto M."/>
            <person name="Matsumoto M."/>
            <person name="Wong P.S."/>
            <person name="Aburatani S."/>
            <person name="Fujibuchi W."/>
        </authorList>
    </citation>
    <scope>NUCLEOTIDE SEQUENCE [LARGE SCALE GENOMIC DNA]</scope>
    <source>
        <strain evidence="5 6">JPCC DA0580</strain>
    </source>
</reference>
<dbReference type="GO" id="GO:0006004">
    <property type="term" value="P:fucose metabolic process"/>
    <property type="evidence" value="ECO:0007669"/>
    <property type="project" value="UniProtKB-KW"/>
</dbReference>
<dbReference type="Pfam" id="PF10250">
    <property type="entry name" value="O-FucT"/>
    <property type="match status" value="1"/>
</dbReference>
<gene>
    <name evidence="5" type="ORF">FisN_10Lh196</name>
</gene>
<organism evidence="5 6">
    <name type="scientific">Fistulifera solaris</name>
    <name type="common">Oleaginous diatom</name>
    <dbReference type="NCBI Taxonomy" id="1519565"/>
    <lineage>
        <taxon>Eukaryota</taxon>
        <taxon>Sar</taxon>
        <taxon>Stramenopiles</taxon>
        <taxon>Ochrophyta</taxon>
        <taxon>Bacillariophyta</taxon>
        <taxon>Bacillariophyceae</taxon>
        <taxon>Bacillariophycidae</taxon>
        <taxon>Naviculales</taxon>
        <taxon>Naviculaceae</taxon>
        <taxon>Fistulifera</taxon>
    </lineage>
</organism>
<dbReference type="Gene3D" id="3.40.50.11340">
    <property type="match status" value="1"/>
</dbReference>
<evidence type="ECO:0000256" key="3">
    <source>
        <dbReference type="ARBA" id="ARBA00023277"/>
    </source>
</evidence>
<keyword evidence="2" id="KW-0294">Fucose metabolism</keyword>
<keyword evidence="4" id="KW-0472">Membrane</keyword>
<dbReference type="OrthoDB" id="1861862at2759"/>
<keyword evidence="4" id="KW-0812">Transmembrane</keyword>
<dbReference type="AlphaFoldDB" id="A0A1Z5JU96"/>
<keyword evidence="6" id="KW-1185">Reference proteome</keyword>
<dbReference type="InParanoid" id="A0A1Z5JU96"/>
<dbReference type="PANTHER" id="PTHR31469">
    <property type="entry name" value="OS07G0633600 PROTEIN"/>
    <property type="match status" value="1"/>
</dbReference>
<accession>A0A1Z5JU96</accession>
<evidence type="ECO:0000256" key="2">
    <source>
        <dbReference type="ARBA" id="ARBA00023253"/>
    </source>
</evidence>
<dbReference type="GO" id="GO:0016740">
    <property type="term" value="F:transferase activity"/>
    <property type="evidence" value="ECO:0007669"/>
    <property type="project" value="UniProtKB-KW"/>
</dbReference>
<keyword evidence="4" id="KW-1133">Transmembrane helix</keyword>
<dbReference type="EMBL" id="BDSP01000114">
    <property type="protein sequence ID" value="GAX17331.1"/>
    <property type="molecule type" value="Genomic_DNA"/>
</dbReference>
<evidence type="ECO:0000256" key="1">
    <source>
        <dbReference type="ARBA" id="ARBA00022679"/>
    </source>
</evidence>
<name>A0A1Z5JU96_FISSO</name>
<dbReference type="FunFam" id="3.40.50.11350:FF:000014">
    <property type="entry name" value="Uncharacterized protein"/>
    <property type="match status" value="1"/>
</dbReference>
<keyword evidence="1" id="KW-0808">Transferase</keyword>
<dbReference type="CDD" id="cd11296">
    <property type="entry name" value="O-FucT_like"/>
    <property type="match status" value="2"/>
</dbReference>
<evidence type="ECO:0000313" key="6">
    <source>
        <dbReference type="Proteomes" id="UP000198406"/>
    </source>
</evidence>
<evidence type="ECO:0000313" key="5">
    <source>
        <dbReference type="EMBL" id="GAX17331.1"/>
    </source>
</evidence>
<keyword evidence="3" id="KW-0119">Carbohydrate metabolism</keyword>
<dbReference type="Gene3D" id="3.40.50.11350">
    <property type="match status" value="1"/>
</dbReference>
<feature type="transmembrane region" description="Helical" evidence="4">
    <location>
        <begin position="20"/>
        <end position="40"/>
    </location>
</feature>
<evidence type="ECO:0000256" key="4">
    <source>
        <dbReference type="SAM" id="Phobius"/>
    </source>
</evidence>
<protein>
    <submittedName>
        <fullName evidence="5">Uncharacterized protein</fullName>
    </submittedName>
</protein>